<dbReference type="Proteomes" id="UP000183920">
    <property type="component" value="Unassembled WGS sequence"/>
</dbReference>
<evidence type="ECO:0000313" key="2">
    <source>
        <dbReference type="Proteomes" id="UP000183920"/>
    </source>
</evidence>
<dbReference type="RefSeq" id="WP_072064703.1">
    <property type="nucleotide sequence ID" value="NZ_CVRY01000006.1"/>
</dbReference>
<sequence>MNTWSDIKTIYKLYIYISNGEKSTSIYANKAHQVPINIIIEARDAKNNSIILSNEEIYKHIKLVDYKNDAIPNSILEVSDKEGAYAYPIPKPITYSSAASSCLCYLSVPKVSESPLKVSVSVMVGDTEYTTSTINNNNNATPDFISLNIQPQRIFNNDDLDIVTKNESDFGGYNCVLRKYYVRFKTAQNTITHDALCDTGYWFHYKQTGNYKGCCTSTDSSIKRDISATYTKKFTFTSSWSITVTSKNHEETGICFWSYRVWHGALWSYSEWKKSLHFFLHDQYGNRADINVTSNGDNQISFNVIV</sequence>
<evidence type="ECO:0000313" key="1">
    <source>
        <dbReference type="EMBL" id="CRL64582.1"/>
    </source>
</evidence>
<dbReference type="EMBL" id="CVRY01000006">
    <property type="protein sequence ID" value="CRL64582.1"/>
    <property type="molecule type" value="Genomic_DNA"/>
</dbReference>
<evidence type="ECO:0008006" key="3">
    <source>
        <dbReference type="Google" id="ProtNLM"/>
    </source>
</evidence>
<accession>A0A0G4QF84</accession>
<name>A0A0G4QF84_9GAMM</name>
<organism evidence="1 2">
    <name type="scientific">Proteus penneri</name>
    <dbReference type="NCBI Taxonomy" id="102862"/>
    <lineage>
        <taxon>Bacteria</taxon>
        <taxon>Pseudomonadati</taxon>
        <taxon>Pseudomonadota</taxon>
        <taxon>Gammaproteobacteria</taxon>
        <taxon>Enterobacterales</taxon>
        <taxon>Morganellaceae</taxon>
        <taxon>Proteus</taxon>
    </lineage>
</organism>
<protein>
    <recommendedName>
        <fullName evidence="3">Transferase</fullName>
    </recommendedName>
</protein>
<gene>
    <name evidence="1" type="ORF">BN1804_03080</name>
</gene>
<reference evidence="2" key="1">
    <citation type="submission" date="2015-06" db="EMBL/GenBank/DDBJ databases">
        <authorList>
            <person name="Urmite Genomes"/>
        </authorList>
    </citation>
    <scope>NUCLEOTIDE SEQUENCE [LARGE SCALE GENOMIC DNA]</scope>
    <source>
        <strain evidence="2">CSUR P1867</strain>
    </source>
</reference>
<proteinExistence type="predicted"/>
<dbReference type="AlphaFoldDB" id="A0A0G4QF84"/>